<reference evidence="1 2" key="1">
    <citation type="submission" date="2015-11" db="EMBL/GenBank/DDBJ databases">
        <title>Genomic analysis of 38 Legionella species identifies large and diverse effector repertoires.</title>
        <authorList>
            <person name="Burstein D."/>
            <person name="Amaro F."/>
            <person name="Zusman T."/>
            <person name="Lifshitz Z."/>
            <person name="Cohen O."/>
            <person name="Gilbert J.A."/>
            <person name="Pupko T."/>
            <person name="Shuman H.A."/>
            <person name="Segal G."/>
        </authorList>
    </citation>
    <scope>NUCLEOTIDE SEQUENCE [LARGE SCALE GENOMIC DNA]</scope>
    <source>
        <strain evidence="1 2">BL-540</strain>
    </source>
</reference>
<evidence type="ECO:0000313" key="2">
    <source>
        <dbReference type="Proteomes" id="UP000055035"/>
    </source>
</evidence>
<dbReference type="EMBL" id="LNYJ01000003">
    <property type="protein sequence ID" value="KTD18943.1"/>
    <property type="molecule type" value="Genomic_DNA"/>
</dbReference>
<dbReference type="OrthoDB" id="5649492at2"/>
<comment type="caution">
    <text evidence="1">The sequence shown here is derived from an EMBL/GenBank/DDBJ whole genome shotgun (WGS) entry which is preliminary data.</text>
</comment>
<organism evidence="1 2">
    <name type="scientific">Legionella jordanis</name>
    <dbReference type="NCBI Taxonomy" id="456"/>
    <lineage>
        <taxon>Bacteria</taxon>
        <taxon>Pseudomonadati</taxon>
        <taxon>Pseudomonadota</taxon>
        <taxon>Gammaproteobacteria</taxon>
        <taxon>Legionellales</taxon>
        <taxon>Legionellaceae</taxon>
        <taxon>Legionella</taxon>
    </lineage>
</organism>
<protein>
    <submittedName>
        <fullName evidence="1">Uncharacterized protein</fullName>
    </submittedName>
</protein>
<gene>
    <name evidence="1" type="ORF">Ljor_0166</name>
</gene>
<accession>A0A0W0VFS4</accession>
<keyword evidence="2" id="KW-1185">Reference proteome</keyword>
<name>A0A0W0VFS4_9GAMM</name>
<proteinExistence type="predicted"/>
<dbReference type="Proteomes" id="UP000055035">
    <property type="component" value="Unassembled WGS sequence"/>
</dbReference>
<dbReference type="AlphaFoldDB" id="A0A0W0VFS4"/>
<sequence>MPRINTALFNQIPEDSVSTYSHRPDIYFYADSRKEYIEEWQRLSQAKYLYTNGQELRPAGLIRYAWEHFKGWLGFYNHCRSHNVCLSIYKYAYYGYLRGFPNEHLQFLRQQDLDKELLKNLSTEATDQTTQLIQQQLVDYYYHHVQSIVIANHGEHIPLNHAFGRSWISLNLHHVAPSLDPQNNLVIMEAAAALVDVDPATFTYFRDSKFALALAKKKIERAKNGQDSMVGKITSSINSLLFKSPDPISLITQALELAPKIRGEEIKFFVNHHLKKKEFQAAFDLLELDRDVDGALQILLKEFSEEQIKSFIKKTSPLSNKLFEHYLKKWPRDLKISRFAQQFYPDFSSHFPSQAMQLLVEDKLYPDAYNLFSDTKGQGFHPQDLAVAADHFQSEAKLKREEAFKKIKEGRLSEALIPLAQAVVLMKKAYELQPIKTEMLFKETNREELFYIYKREYAELIIDVEMKTNSIERCNLSDVQKAVNLLTQCKPKNAEEDKVRLAALAKAMMRQIDHQMYQVMPENEYYDNNQHLKNNKEAFINLIRSLEKVIAILEPIQNPKTKPLLGKAYFLIADMDYYFQLNEVNHQEYFEKAKNAVPSNPFYELRYWEITKHEPHRTKGVQGIKSLGHEVSDWMHWDGERWFKNKGYFHNIPGIHQLNREHQASSQKKIIN</sequence>
<dbReference type="RefSeq" id="WP_058469753.1">
    <property type="nucleotide sequence ID" value="NZ_CAAAIC010000005.1"/>
</dbReference>
<dbReference type="STRING" id="456.Ljor_0166"/>
<dbReference type="PATRIC" id="fig|456.5.peg.183"/>
<evidence type="ECO:0000313" key="1">
    <source>
        <dbReference type="EMBL" id="KTD18943.1"/>
    </source>
</evidence>